<dbReference type="AlphaFoldDB" id="A0A1L9VYI9"/>
<accession>A0A1L9VYI9</accession>
<sequence length="651" mass="72636">MALDSLQPEHPLRVDYLDRVGVLLSTRSKISQDLSDRQKSLDCLKAAWRFRSTPPLDRIKLASELAACLTEQLNHAETADVLEEAVHLLPIACARSMNDMDKIKHIQKFYSLTTMAASASLNAGRSPSHALEILEAGRGVVAGHLLDTRANTSRLREEHPDLAEAFVVLGEELNKESNTHLHDWAADTDAAALNELISLQKDFEALIGKIREQSGFSKFLLPLSPEEMMAAADRGPIVVINVSSLRCDALIVEKNHIRAILLKDLRLDEVLKRIATMGAATKEGPGSSQVYSPSFLSPLLEWMWKIIALPILEALGIAQPPEGDQWPHIWWVTTFAMSFLPIHAAGIHGNRSRQTVIDRVISSYTPSIKSLVHIWERPVYDTSNVQPQHALLVSMAETPHQTPLPFATEDVTTIEPILNTMNLTVTKGIEHTDEALKHMKYCKILHFAGHGLSSFTHPANSCILTTDWETNPLTVEKLRRETLQDASPFLAYLSSCSAARSRFLHTADEAIHLITAYQLAGFRHSIGALWEVSDWHCVDVAKIVYETLREEKFTDRAVALGLHRVTLYVRDHGQTIIQTRPQSKDSEAQDGGGEDSTEDLQNLEGDLEGFEISPKVGADEERDAVPIAFRRRPMKEQIDSFLWIPYVHYGA</sequence>
<dbReference type="STRING" id="1160497.A0A1L9VYI9"/>
<keyword evidence="4" id="KW-1185">Reference proteome</keyword>
<evidence type="ECO:0000256" key="1">
    <source>
        <dbReference type="SAM" id="MobiDB-lite"/>
    </source>
</evidence>
<name>A0A1L9VYI9_ASPGL</name>
<dbReference type="VEuPathDB" id="FungiDB:ASPGLDRAFT_115533"/>
<reference evidence="4" key="1">
    <citation type="journal article" date="2017" name="Genome Biol.">
        <title>Comparative genomics reveals high biological diversity and specific adaptations in the industrially and medically important fungal genus Aspergillus.</title>
        <authorList>
            <person name="de Vries R.P."/>
            <person name="Riley R."/>
            <person name="Wiebenga A."/>
            <person name="Aguilar-Osorio G."/>
            <person name="Amillis S."/>
            <person name="Uchima C.A."/>
            <person name="Anderluh G."/>
            <person name="Asadollahi M."/>
            <person name="Askin M."/>
            <person name="Barry K."/>
            <person name="Battaglia E."/>
            <person name="Bayram O."/>
            <person name="Benocci T."/>
            <person name="Braus-Stromeyer S.A."/>
            <person name="Caldana C."/>
            <person name="Canovas D."/>
            <person name="Cerqueira G.C."/>
            <person name="Chen F."/>
            <person name="Chen W."/>
            <person name="Choi C."/>
            <person name="Clum A."/>
            <person name="Dos Santos R.A."/>
            <person name="Damasio A.R."/>
            <person name="Diallinas G."/>
            <person name="Emri T."/>
            <person name="Fekete E."/>
            <person name="Flipphi M."/>
            <person name="Freyberg S."/>
            <person name="Gallo A."/>
            <person name="Gournas C."/>
            <person name="Habgood R."/>
            <person name="Hainaut M."/>
            <person name="Harispe M.L."/>
            <person name="Henrissat B."/>
            <person name="Hilden K.S."/>
            <person name="Hope R."/>
            <person name="Hossain A."/>
            <person name="Karabika E."/>
            <person name="Karaffa L."/>
            <person name="Karanyi Z."/>
            <person name="Krasevec N."/>
            <person name="Kuo A."/>
            <person name="Kusch H."/>
            <person name="LaButti K."/>
            <person name="Lagendijk E.L."/>
            <person name="Lapidus A."/>
            <person name="Levasseur A."/>
            <person name="Lindquist E."/>
            <person name="Lipzen A."/>
            <person name="Logrieco A.F."/>
            <person name="MacCabe A."/>
            <person name="Maekelae M.R."/>
            <person name="Malavazi I."/>
            <person name="Melin P."/>
            <person name="Meyer V."/>
            <person name="Mielnichuk N."/>
            <person name="Miskei M."/>
            <person name="Molnar A.P."/>
            <person name="Mule G."/>
            <person name="Ngan C.Y."/>
            <person name="Orejas M."/>
            <person name="Orosz E."/>
            <person name="Ouedraogo J.P."/>
            <person name="Overkamp K.M."/>
            <person name="Park H.-S."/>
            <person name="Perrone G."/>
            <person name="Piumi F."/>
            <person name="Punt P.J."/>
            <person name="Ram A.F."/>
            <person name="Ramon A."/>
            <person name="Rauscher S."/>
            <person name="Record E."/>
            <person name="Riano-Pachon D.M."/>
            <person name="Robert V."/>
            <person name="Roehrig J."/>
            <person name="Ruller R."/>
            <person name="Salamov A."/>
            <person name="Salih N.S."/>
            <person name="Samson R.A."/>
            <person name="Sandor E."/>
            <person name="Sanguinetti M."/>
            <person name="Schuetze T."/>
            <person name="Sepcic K."/>
            <person name="Shelest E."/>
            <person name="Sherlock G."/>
            <person name="Sophianopoulou V."/>
            <person name="Squina F.M."/>
            <person name="Sun H."/>
            <person name="Susca A."/>
            <person name="Todd R.B."/>
            <person name="Tsang A."/>
            <person name="Unkles S.E."/>
            <person name="van de Wiele N."/>
            <person name="van Rossen-Uffink D."/>
            <person name="Oliveira J.V."/>
            <person name="Vesth T.C."/>
            <person name="Visser J."/>
            <person name="Yu J.-H."/>
            <person name="Zhou M."/>
            <person name="Andersen M.R."/>
            <person name="Archer D.B."/>
            <person name="Baker S.E."/>
            <person name="Benoit I."/>
            <person name="Brakhage A.A."/>
            <person name="Braus G.H."/>
            <person name="Fischer R."/>
            <person name="Frisvad J.C."/>
            <person name="Goldman G.H."/>
            <person name="Houbraken J."/>
            <person name="Oakley B."/>
            <person name="Pocsi I."/>
            <person name="Scazzocchio C."/>
            <person name="Seiboth B."/>
            <person name="vanKuyk P.A."/>
            <person name="Wortman J."/>
            <person name="Dyer P.S."/>
            <person name="Grigoriev I.V."/>
        </authorList>
    </citation>
    <scope>NUCLEOTIDE SEQUENCE [LARGE SCALE GENOMIC DNA]</scope>
    <source>
        <strain evidence="4">CBS 516.65</strain>
    </source>
</reference>
<protein>
    <recommendedName>
        <fullName evidence="2">CHAT domain-containing protein</fullName>
    </recommendedName>
</protein>
<evidence type="ECO:0000259" key="2">
    <source>
        <dbReference type="Pfam" id="PF12770"/>
    </source>
</evidence>
<dbReference type="Proteomes" id="UP000184300">
    <property type="component" value="Unassembled WGS sequence"/>
</dbReference>
<proteinExistence type="predicted"/>
<dbReference type="RefSeq" id="XP_022405627.1">
    <property type="nucleotide sequence ID" value="XM_022539696.1"/>
</dbReference>
<organism evidence="3 4">
    <name type="scientific">Aspergillus glaucus CBS 516.65</name>
    <dbReference type="NCBI Taxonomy" id="1160497"/>
    <lineage>
        <taxon>Eukaryota</taxon>
        <taxon>Fungi</taxon>
        <taxon>Dikarya</taxon>
        <taxon>Ascomycota</taxon>
        <taxon>Pezizomycotina</taxon>
        <taxon>Eurotiomycetes</taxon>
        <taxon>Eurotiomycetidae</taxon>
        <taxon>Eurotiales</taxon>
        <taxon>Aspergillaceae</taxon>
        <taxon>Aspergillus</taxon>
        <taxon>Aspergillus subgen. Aspergillus</taxon>
    </lineage>
</organism>
<dbReference type="Pfam" id="PF12770">
    <property type="entry name" value="CHAT"/>
    <property type="match status" value="1"/>
</dbReference>
<dbReference type="OrthoDB" id="9991317at2759"/>
<dbReference type="InterPro" id="IPR024983">
    <property type="entry name" value="CHAT_dom"/>
</dbReference>
<dbReference type="EMBL" id="KV878888">
    <property type="protein sequence ID" value="OJJ88965.1"/>
    <property type="molecule type" value="Genomic_DNA"/>
</dbReference>
<feature type="domain" description="CHAT" evidence="2">
    <location>
        <begin position="298"/>
        <end position="635"/>
    </location>
</feature>
<feature type="region of interest" description="Disordered" evidence="1">
    <location>
        <begin position="578"/>
        <end position="600"/>
    </location>
</feature>
<evidence type="ECO:0000313" key="3">
    <source>
        <dbReference type="EMBL" id="OJJ88965.1"/>
    </source>
</evidence>
<evidence type="ECO:0000313" key="4">
    <source>
        <dbReference type="Proteomes" id="UP000184300"/>
    </source>
</evidence>
<gene>
    <name evidence="3" type="ORF">ASPGLDRAFT_115533</name>
</gene>
<dbReference type="GeneID" id="34455957"/>